<dbReference type="InterPro" id="IPR036866">
    <property type="entry name" value="RibonucZ/Hydroxyglut_hydro"/>
</dbReference>
<name>A0A1K0H7U7_9BASI</name>
<evidence type="ECO:0000313" key="2">
    <source>
        <dbReference type="EMBL" id="SYW82280.1"/>
    </source>
</evidence>
<keyword evidence="4" id="KW-1185">Reference proteome</keyword>
<reference evidence="3" key="2">
    <citation type="submission" date="2016-04" db="EMBL/GenBank/DDBJ databases">
        <authorList>
            <person name="Guldener U."/>
            <person name="Guldener U."/>
        </authorList>
    </citation>
    <scope>NUCLEOTIDE SEQUENCE [LARGE SCALE GENOMIC DNA]</scope>
    <source>
        <strain evidence="3">UB2112</strain>
    </source>
</reference>
<dbReference type="AlphaFoldDB" id="A0A1K0H7U7"/>
<gene>
    <name evidence="2" type="ORF">UBRO2_04402</name>
    <name evidence="1" type="ORF">UBRO_04474</name>
</gene>
<dbReference type="Proteomes" id="UP000658997">
    <property type="component" value="Unassembled WGS sequence"/>
</dbReference>
<dbReference type="EMBL" id="LT558123">
    <property type="protein sequence ID" value="SAM82491.1"/>
    <property type="molecule type" value="Genomic_DNA"/>
</dbReference>
<dbReference type="EMBL" id="ULHB01000101">
    <property type="protein sequence ID" value="SYW82280.1"/>
    <property type="molecule type" value="Genomic_DNA"/>
</dbReference>
<dbReference type="OrthoDB" id="9971601at2759"/>
<proteinExistence type="predicted"/>
<dbReference type="PANTHER" id="PTHR36142">
    <property type="entry name" value="METALLO-HYDROLASE/OXIDOREDUCTASE SUPERFAMILY PROTEIN"/>
    <property type="match status" value="1"/>
</dbReference>
<accession>A0A1K0H7U7</accession>
<dbReference type="Proteomes" id="UP000179920">
    <property type="component" value="Chromosome VII"/>
</dbReference>
<evidence type="ECO:0008006" key="5">
    <source>
        <dbReference type="Google" id="ProtNLM"/>
    </source>
</evidence>
<reference evidence="2" key="3">
    <citation type="submission" date="2018-08" db="EMBL/GenBank/DDBJ databases">
        <authorList>
            <person name="Guldener U."/>
        </authorList>
    </citation>
    <scope>NUCLEOTIDE SEQUENCE</scope>
    <source>
        <strain evidence="2">UB2</strain>
    </source>
</reference>
<evidence type="ECO:0000313" key="3">
    <source>
        <dbReference type="Proteomes" id="UP000179920"/>
    </source>
</evidence>
<evidence type="ECO:0000313" key="1">
    <source>
        <dbReference type="EMBL" id="SAM82491.1"/>
    </source>
</evidence>
<protein>
    <recommendedName>
        <fullName evidence="5">Metallo-beta-lactamase domain-containing protein</fullName>
    </recommendedName>
</protein>
<organism evidence="1 3">
    <name type="scientific">Ustilago bromivora</name>
    <dbReference type="NCBI Taxonomy" id="307758"/>
    <lineage>
        <taxon>Eukaryota</taxon>
        <taxon>Fungi</taxon>
        <taxon>Dikarya</taxon>
        <taxon>Basidiomycota</taxon>
        <taxon>Ustilaginomycotina</taxon>
        <taxon>Ustilaginomycetes</taxon>
        <taxon>Ustilaginales</taxon>
        <taxon>Ustilaginaceae</taxon>
        <taxon>Ustilago</taxon>
    </lineage>
</organism>
<dbReference type="PANTHER" id="PTHR36142:SF2">
    <property type="entry name" value="METALLO-HYDROLASE_OXIDOREDUCTASE SUPERFAMILY PROTEIN"/>
    <property type="match status" value="1"/>
</dbReference>
<sequence>MALVELHKLNGDTSWLIRLPRDPTQDAKDSTFYNLVLDPWLHTTPQVDGSPIFSRQTRIEPASSKSLAELDHWLSSQSTRERIDAVLFSHPFSDHLHEDSISDADSLGVLQRATIFTTGDSLSAFRSLKIAKSLYRSKIIDISSAMVKRDADQRSYTPSGISVEHLPAKDWAMSPAWSKLHGGILISCSNGANTTQILYSPHGMTPKSLPASLMPKDAAAGKQEQKRVLIHSFDRQTLPLIGTVACGFPNIIDLIPTFKPYIVLATHDEHKRGEGIVGRLLSREAFALQEAKRLVEERHPDSGAVLKQLQPGEHLSIS</sequence>
<evidence type="ECO:0000313" key="4">
    <source>
        <dbReference type="Proteomes" id="UP000658997"/>
    </source>
</evidence>
<dbReference type="Gene3D" id="3.60.15.10">
    <property type="entry name" value="Ribonuclease Z/Hydroxyacylglutathione hydrolase-like"/>
    <property type="match status" value="1"/>
</dbReference>
<reference evidence="1" key="1">
    <citation type="submission" date="2016-04" db="EMBL/GenBank/DDBJ databases">
        <authorList>
            <person name="Evans L.H."/>
            <person name="Alamgir A."/>
            <person name="Owens N."/>
            <person name="Weber N.D."/>
            <person name="Virtaneva K."/>
            <person name="Barbian K."/>
            <person name="Babar A."/>
            <person name="Rosenke K."/>
        </authorList>
    </citation>
    <scope>NUCLEOTIDE SEQUENCE</scope>
    <source>
        <strain evidence="1">UB2112</strain>
    </source>
</reference>